<dbReference type="Gene3D" id="3.90.79.10">
    <property type="entry name" value="Nucleoside Triphosphate Pyrophosphohydrolase"/>
    <property type="match status" value="1"/>
</dbReference>
<dbReference type="Gene3D" id="1.10.10.10">
    <property type="entry name" value="Winged helix-like DNA-binding domain superfamily/Winged helix DNA-binding domain"/>
    <property type="match status" value="1"/>
</dbReference>
<name>A0ABN3AIP0_9MICO</name>
<protein>
    <submittedName>
        <fullName evidence="3">NUDIX hydrolase</fullName>
    </submittedName>
</protein>
<sequence length="228" mass="24279">MPLPSASVTVDLVVLTIRDRALHVLLVERGVEPFAGAWALPGGFVLDDEDLAEAAYRELAEETGVAHGIHLEQLRTYGAPGRDPRGHVVTVAWLALAPDLGEPAAGSDAAGARWWPMDDVAAGRVPLAFDHAGIVADGLERARAKLEYSSLATAFCPPEFTVAQLRAVYEAVWGVSIDPRNFHRKVTGTPGFVEPTGGTVAEGAGRPARLFRRGHVTTLVPPLTRAEP</sequence>
<dbReference type="PROSITE" id="PS51462">
    <property type="entry name" value="NUDIX"/>
    <property type="match status" value="1"/>
</dbReference>
<dbReference type="InterPro" id="IPR020084">
    <property type="entry name" value="NUDIX_hydrolase_CS"/>
</dbReference>
<organism evidence="3 4">
    <name type="scientific">Agrococcus versicolor</name>
    <dbReference type="NCBI Taxonomy" id="501482"/>
    <lineage>
        <taxon>Bacteria</taxon>
        <taxon>Bacillati</taxon>
        <taxon>Actinomycetota</taxon>
        <taxon>Actinomycetes</taxon>
        <taxon>Micrococcales</taxon>
        <taxon>Microbacteriaceae</taxon>
        <taxon>Agrococcus</taxon>
    </lineage>
</organism>
<evidence type="ECO:0000256" key="1">
    <source>
        <dbReference type="ARBA" id="ARBA00022801"/>
    </source>
</evidence>
<dbReference type="InterPro" id="IPR015797">
    <property type="entry name" value="NUDIX_hydrolase-like_dom_sf"/>
</dbReference>
<keyword evidence="1 3" id="KW-0378">Hydrolase</keyword>
<evidence type="ECO:0000313" key="4">
    <source>
        <dbReference type="Proteomes" id="UP001501599"/>
    </source>
</evidence>
<reference evidence="3 4" key="1">
    <citation type="journal article" date="2019" name="Int. J. Syst. Evol. Microbiol.">
        <title>The Global Catalogue of Microorganisms (GCM) 10K type strain sequencing project: providing services to taxonomists for standard genome sequencing and annotation.</title>
        <authorList>
            <consortium name="The Broad Institute Genomics Platform"/>
            <consortium name="The Broad Institute Genome Sequencing Center for Infectious Disease"/>
            <person name="Wu L."/>
            <person name="Ma J."/>
        </authorList>
    </citation>
    <scope>NUCLEOTIDE SEQUENCE [LARGE SCALE GENOMIC DNA]</scope>
    <source>
        <strain evidence="3 4">JCM 16026</strain>
    </source>
</reference>
<dbReference type="RefSeq" id="WP_344339256.1">
    <property type="nucleotide sequence ID" value="NZ_BAAAQT010000001.1"/>
</dbReference>
<dbReference type="Pfam" id="PF00293">
    <property type="entry name" value="NUDIX"/>
    <property type="match status" value="1"/>
</dbReference>
<dbReference type="Pfam" id="PF21906">
    <property type="entry name" value="WHD_NrtR"/>
    <property type="match status" value="1"/>
</dbReference>
<evidence type="ECO:0000259" key="2">
    <source>
        <dbReference type="PROSITE" id="PS51462"/>
    </source>
</evidence>
<dbReference type="Proteomes" id="UP001501599">
    <property type="component" value="Unassembled WGS sequence"/>
</dbReference>
<dbReference type="PANTHER" id="PTHR43736:SF4">
    <property type="entry name" value="SLR1690 PROTEIN"/>
    <property type="match status" value="1"/>
</dbReference>
<dbReference type="SUPFAM" id="SSF55811">
    <property type="entry name" value="Nudix"/>
    <property type="match status" value="1"/>
</dbReference>
<dbReference type="PANTHER" id="PTHR43736">
    <property type="entry name" value="ADP-RIBOSE PYROPHOSPHATASE"/>
    <property type="match status" value="1"/>
</dbReference>
<dbReference type="GO" id="GO:0016787">
    <property type="term" value="F:hydrolase activity"/>
    <property type="evidence" value="ECO:0007669"/>
    <property type="project" value="UniProtKB-KW"/>
</dbReference>
<dbReference type="InterPro" id="IPR036390">
    <property type="entry name" value="WH_DNA-bd_sf"/>
</dbReference>
<keyword evidence="4" id="KW-1185">Reference proteome</keyword>
<feature type="domain" description="Nudix hydrolase" evidence="2">
    <location>
        <begin position="8"/>
        <end position="141"/>
    </location>
</feature>
<dbReference type="CDD" id="cd18873">
    <property type="entry name" value="NUDIX_NadM_like"/>
    <property type="match status" value="1"/>
</dbReference>
<dbReference type="SUPFAM" id="SSF46785">
    <property type="entry name" value="Winged helix' DNA-binding domain"/>
    <property type="match status" value="1"/>
</dbReference>
<dbReference type="PROSITE" id="PS00893">
    <property type="entry name" value="NUDIX_BOX"/>
    <property type="match status" value="1"/>
</dbReference>
<comment type="caution">
    <text evidence="3">The sequence shown here is derived from an EMBL/GenBank/DDBJ whole genome shotgun (WGS) entry which is preliminary data.</text>
</comment>
<accession>A0ABN3AIP0</accession>
<proteinExistence type="predicted"/>
<dbReference type="EMBL" id="BAAAQT010000001">
    <property type="protein sequence ID" value="GAA2170507.1"/>
    <property type="molecule type" value="Genomic_DNA"/>
</dbReference>
<dbReference type="InterPro" id="IPR036388">
    <property type="entry name" value="WH-like_DNA-bd_sf"/>
</dbReference>
<dbReference type="InterPro" id="IPR000086">
    <property type="entry name" value="NUDIX_hydrolase_dom"/>
</dbReference>
<dbReference type="InterPro" id="IPR054105">
    <property type="entry name" value="WHD_NrtR"/>
</dbReference>
<evidence type="ECO:0000313" key="3">
    <source>
        <dbReference type="EMBL" id="GAA2170507.1"/>
    </source>
</evidence>
<gene>
    <name evidence="3" type="ORF">GCM10009846_01170</name>
</gene>